<protein>
    <recommendedName>
        <fullName evidence="4">Glycosyltransferase RgtA/B/C/D-like domain-containing protein</fullName>
    </recommendedName>
</protein>
<accession>A0A4Z0C774</accession>
<dbReference type="EMBL" id="SMLM01000001">
    <property type="protein sequence ID" value="TFZ06834.1"/>
    <property type="molecule type" value="Genomic_DNA"/>
</dbReference>
<keyword evidence="1" id="KW-1133">Transmembrane helix</keyword>
<keyword evidence="1" id="KW-0472">Membrane</keyword>
<keyword evidence="3" id="KW-1185">Reference proteome</keyword>
<evidence type="ECO:0008006" key="4">
    <source>
        <dbReference type="Google" id="ProtNLM"/>
    </source>
</evidence>
<feature type="transmembrane region" description="Helical" evidence="1">
    <location>
        <begin position="20"/>
        <end position="40"/>
    </location>
</feature>
<feature type="transmembrane region" description="Helical" evidence="1">
    <location>
        <begin position="130"/>
        <end position="151"/>
    </location>
</feature>
<proteinExistence type="predicted"/>
<evidence type="ECO:0000256" key="1">
    <source>
        <dbReference type="SAM" id="Phobius"/>
    </source>
</evidence>
<feature type="transmembrane region" description="Helical" evidence="1">
    <location>
        <begin position="94"/>
        <end position="118"/>
    </location>
</feature>
<dbReference type="Proteomes" id="UP000298180">
    <property type="component" value="Unassembled WGS sequence"/>
</dbReference>
<name>A0A4Z0C774_9BURK</name>
<comment type="caution">
    <text evidence="2">The sequence shown here is derived from an EMBL/GenBank/DDBJ whole genome shotgun (WGS) entry which is preliminary data.</text>
</comment>
<evidence type="ECO:0000313" key="2">
    <source>
        <dbReference type="EMBL" id="TFZ06834.1"/>
    </source>
</evidence>
<feature type="transmembrane region" description="Helical" evidence="1">
    <location>
        <begin position="226"/>
        <end position="246"/>
    </location>
</feature>
<sequence length="280" mass="30374">MNRSESTLLERAAPAALLRWEGALLCLIAWALLLAIPISLGGTGIGWDALNHHIYLGWTAEQHRFDVDFLGAGYQSFQSPYLYWPFYKMAVSGWSGLSAGAVIVSLHMVAVWPLWMLARVCLPGTSVFDLAMRTLAVALGLMSSVVLSAFGSSINDVLAAAPLVWAVALAMEPAARNADIEPQRARRYVAWSGVCAGLSVALKLSNGPLAALMPGLWLLCASERRGRVGAVLIGSVAGLVGFVLGYGHWGWLLWRHFGNPVYPFHHHWFAPLRGWLGWAG</sequence>
<reference evidence="2 3" key="1">
    <citation type="submission" date="2019-03" db="EMBL/GenBank/DDBJ databases">
        <title>Ramlibacter henchirensis DSM 14656, whole genome shotgun sequence.</title>
        <authorList>
            <person name="Zhang X."/>
            <person name="Feng G."/>
            <person name="Zhu H."/>
        </authorList>
    </citation>
    <scope>NUCLEOTIDE SEQUENCE [LARGE SCALE GENOMIC DNA]</scope>
    <source>
        <strain evidence="2 3">DSM 14656</strain>
    </source>
</reference>
<keyword evidence="1" id="KW-0812">Transmembrane</keyword>
<dbReference type="AlphaFoldDB" id="A0A4Z0C774"/>
<organism evidence="2 3">
    <name type="scientific">Ramlibacter henchirensis</name>
    <dbReference type="NCBI Taxonomy" id="204072"/>
    <lineage>
        <taxon>Bacteria</taxon>
        <taxon>Pseudomonadati</taxon>
        <taxon>Pseudomonadota</taxon>
        <taxon>Betaproteobacteria</taxon>
        <taxon>Burkholderiales</taxon>
        <taxon>Comamonadaceae</taxon>
        <taxon>Ramlibacter</taxon>
    </lineage>
</organism>
<evidence type="ECO:0000313" key="3">
    <source>
        <dbReference type="Proteomes" id="UP000298180"/>
    </source>
</evidence>
<gene>
    <name evidence="2" type="ORF">EZ313_09485</name>
</gene>